<dbReference type="AlphaFoldDB" id="A0A2B7ZJR8"/>
<evidence type="ECO:0000313" key="2">
    <source>
        <dbReference type="Proteomes" id="UP000226031"/>
    </source>
</evidence>
<name>A0A2B7ZJR8_9EURO</name>
<organism evidence="1 2">
    <name type="scientific">[Emmonsia] crescens</name>
    <dbReference type="NCBI Taxonomy" id="73230"/>
    <lineage>
        <taxon>Eukaryota</taxon>
        <taxon>Fungi</taxon>
        <taxon>Dikarya</taxon>
        <taxon>Ascomycota</taxon>
        <taxon>Pezizomycotina</taxon>
        <taxon>Eurotiomycetes</taxon>
        <taxon>Eurotiomycetidae</taxon>
        <taxon>Onygenales</taxon>
        <taxon>Ajellomycetaceae</taxon>
        <taxon>Emergomyces</taxon>
    </lineage>
</organism>
<accession>A0A2B7ZJR8</accession>
<sequence>MTGVLVTPPYSGSHAQYDGSCLIKHADLTVDYLDKCLNGRIFDLTTKELREQILNFEYGALFDIKRWVQIACFTMAIGPRHLQMLQLPFRFLMAVRKDLLAPARMCVPIIPECTSFFSQHANPACQPHRENDAGGGIHKAENYLANT</sequence>
<keyword evidence="2" id="KW-1185">Reference proteome</keyword>
<gene>
    <name evidence="1" type="ORF">GX50_03808</name>
</gene>
<comment type="caution">
    <text evidence="1">The sequence shown here is derived from an EMBL/GenBank/DDBJ whole genome shotgun (WGS) entry which is preliminary data.</text>
</comment>
<evidence type="ECO:0000313" key="1">
    <source>
        <dbReference type="EMBL" id="PGH33419.1"/>
    </source>
</evidence>
<dbReference type="Proteomes" id="UP000226031">
    <property type="component" value="Unassembled WGS sequence"/>
</dbReference>
<protein>
    <submittedName>
        <fullName evidence="1">Uncharacterized protein</fullName>
    </submittedName>
</protein>
<reference evidence="1 2" key="1">
    <citation type="submission" date="2017-10" db="EMBL/GenBank/DDBJ databases">
        <title>Comparative genomics in systemic dimorphic fungi from Ajellomycetaceae.</title>
        <authorList>
            <person name="Munoz J.F."/>
            <person name="Mcewen J.G."/>
            <person name="Clay O.K."/>
            <person name="Cuomo C.A."/>
        </authorList>
    </citation>
    <scope>NUCLEOTIDE SEQUENCE [LARGE SCALE GENOMIC DNA]</scope>
    <source>
        <strain evidence="1 2">UAMH4076</strain>
    </source>
</reference>
<proteinExistence type="predicted"/>
<dbReference type="EMBL" id="PDND01000064">
    <property type="protein sequence ID" value="PGH33419.1"/>
    <property type="molecule type" value="Genomic_DNA"/>
</dbReference>